<keyword evidence="3" id="KW-1185">Reference proteome</keyword>
<gene>
    <name evidence="2" type="ORF">Pcinc_035091</name>
</gene>
<dbReference type="EMBL" id="JAWQEG010005229">
    <property type="protein sequence ID" value="KAK3858734.1"/>
    <property type="molecule type" value="Genomic_DNA"/>
</dbReference>
<feature type="transmembrane region" description="Helical" evidence="1">
    <location>
        <begin position="41"/>
        <end position="62"/>
    </location>
</feature>
<comment type="caution">
    <text evidence="2">The sequence shown here is derived from an EMBL/GenBank/DDBJ whole genome shotgun (WGS) entry which is preliminary data.</text>
</comment>
<evidence type="ECO:0000256" key="1">
    <source>
        <dbReference type="SAM" id="Phobius"/>
    </source>
</evidence>
<evidence type="ECO:0000313" key="2">
    <source>
        <dbReference type="EMBL" id="KAK3858734.1"/>
    </source>
</evidence>
<organism evidence="2 3">
    <name type="scientific">Petrolisthes cinctipes</name>
    <name type="common">Flat porcelain crab</name>
    <dbReference type="NCBI Taxonomy" id="88211"/>
    <lineage>
        <taxon>Eukaryota</taxon>
        <taxon>Metazoa</taxon>
        <taxon>Ecdysozoa</taxon>
        <taxon>Arthropoda</taxon>
        <taxon>Crustacea</taxon>
        <taxon>Multicrustacea</taxon>
        <taxon>Malacostraca</taxon>
        <taxon>Eumalacostraca</taxon>
        <taxon>Eucarida</taxon>
        <taxon>Decapoda</taxon>
        <taxon>Pleocyemata</taxon>
        <taxon>Anomura</taxon>
        <taxon>Galatheoidea</taxon>
        <taxon>Porcellanidae</taxon>
        <taxon>Petrolisthes</taxon>
    </lineage>
</organism>
<keyword evidence="1" id="KW-0472">Membrane</keyword>
<accession>A0AAE1ENM2</accession>
<name>A0AAE1ENM2_PETCI</name>
<reference evidence="2" key="1">
    <citation type="submission" date="2023-10" db="EMBL/GenBank/DDBJ databases">
        <title>Genome assemblies of two species of porcelain crab, Petrolisthes cinctipes and Petrolisthes manimaculis (Anomura: Porcellanidae).</title>
        <authorList>
            <person name="Angst P."/>
        </authorList>
    </citation>
    <scope>NUCLEOTIDE SEQUENCE</scope>
    <source>
        <strain evidence="2">PB745_01</strain>
        <tissue evidence="2">Gill</tissue>
    </source>
</reference>
<proteinExistence type="predicted"/>
<keyword evidence="1" id="KW-1133">Transmembrane helix</keyword>
<sequence length="95" mass="10813">MELDNEQFACVTVGVCGGREMDQCLGRNRARHHTTRSLTPLFLSISTIYIFIKQIAIVMKVISRRNNCECFLPLSTMIHTCANEGESRRSFTKTN</sequence>
<keyword evidence="1" id="KW-0812">Transmembrane</keyword>
<dbReference type="Proteomes" id="UP001286313">
    <property type="component" value="Unassembled WGS sequence"/>
</dbReference>
<protein>
    <submittedName>
        <fullName evidence="2">Uncharacterized protein</fullName>
    </submittedName>
</protein>
<evidence type="ECO:0000313" key="3">
    <source>
        <dbReference type="Proteomes" id="UP001286313"/>
    </source>
</evidence>
<dbReference type="AlphaFoldDB" id="A0AAE1ENM2"/>